<reference evidence="3" key="1">
    <citation type="submission" date="2017-10" db="EMBL/GenBank/DDBJ databases">
        <title>Rapid genome shrinkage in a self-fertile nematode reveals novel sperm competition proteins.</title>
        <authorList>
            <person name="Yin D."/>
            <person name="Schwarz E.M."/>
            <person name="Thomas C.G."/>
            <person name="Felde R.L."/>
            <person name="Korf I.F."/>
            <person name="Cutter A.D."/>
            <person name="Schartner C.M."/>
            <person name="Ralston E.J."/>
            <person name="Meyer B.J."/>
            <person name="Haag E.S."/>
        </authorList>
    </citation>
    <scope>NUCLEOTIDE SEQUENCE [LARGE SCALE GENOMIC DNA]</scope>
    <source>
        <strain evidence="3">JU1422</strain>
    </source>
</reference>
<comment type="caution">
    <text evidence="2">The sequence shown here is derived from an EMBL/GenBank/DDBJ whole genome shotgun (WGS) entry which is preliminary data.</text>
</comment>
<dbReference type="Proteomes" id="UP000230233">
    <property type="component" value="Chromosome V"/>
</dbReference>
<evidence type="ECO:0000313" key="3">
    <source>
        <dbReference type="Proteomes" id="UP000230233"/>
    </source>
</evidence>
<feature type="compositionally biased region" description="Basic and acidic residues" evidence="1">
    <location>
        <begin position="1"/>
        <end position="29"/>
    </location>
</feature>
<feature type="compositionally biased region" description="Basic and acidic residues" evidence="1">
    <location>
        <begin position="37"/>
        <end position="77"/>
    </location>
</feature>
<keyword evidence="3" id="KW-1185">Reference proteome</keyword>
<name>A0A2G5TJQ3_9PELO</name>
<feature type="region of interest" description="Disordered" evidence="1">
    <location>
        <begin position="1"/>
        <end position="80"/>
    </location>
</feature>
<accession>A0A2G5TJQ3</accession>
<protein>
    <submittedName>
        <fullName evidence="2">Uncharacterized protein</fullName>
    </submittedName>
</protein>
<gene>
    <name evidence="2" type="primary">Cnig_chr_V.g19757</name>
    <name evidence="2" type="ORF">B9Z55_019757</name>
</gene>
<sequence length="113" mass="12843">MIKTEKEATKIGMPKNEEAKSEEKIEKRGCVGVGDEAYGRDGYDDVTKKREEVETTKRGKNHTEENGGKGYFEEGETRQLSVTKNEEKKVQVWRREWAGPSLKSELGGYDKIS</sequence>
<proteinExistence type="predicted"/>
<dbReference type="EMBL" id="PDUG01000005">
    <property type="protein sequence ID" value="PIC27532.1"/>
    <property type="molecule type" value="Genomic_DNA"/>
</dbReference>
<evidence type="ECO:0000256" key="1">
    <source>
        <dbReference type="SAM" id="MobiDB-lite"/>
    </source>
</evidence>
<organism evidence="2 3">
    <name type="scientific">Caenorhabditis nigoni</name>
    <dbReference type="NCBI Taxonomy" id="1611254"/>
    <lineage>
        <taxon>Eukaryota</taxon>
        <taxon>Metazoa</taxon>
        <taxon>Ecdysozoa</taxon>
        <taxon>Nematoda</taxon>
        <taxon>Chromadorea</taxon>
        <taxon>Rhabditida</taxon>
        <taxon>Rhabditina</taxon>
        <taxon>Rhabditomorpha</taxon>
        <taxon>Rhabditoidea</taxon>
        <taxon>Rhabditidae</taxon>
        <taxon>Peloderinae</taxon>
        <taxon>Caenorhabditis</taxon>
    </lineage>
</organism>
<evidence type="ECO:0000313" key="2">
    <source>
        <dbReference type="EMBL" id="PIC27532.1"/>
    </source>
</evidence>
<dbReference type="AlphaFoldDB" id="A0A2G5TJQ3"/>